<reference evidence="10" key="5">
    <citation type="submission" date="2021-03" db="EMBL/GenBank/DDBJ databases">
        <title>Genomic Encyclopedia of Type Strains, Phase IV (KMG-IV): sequencing the most valuable type-strain genomes for metagenomic binning, comparative biology and taxonomic classification.</title>
        <authorList>
            <person name="Goeker M."/>
        </authorList>
    </citation>
    <scope>NUCLEOTIDE SEQUENCE</scope>
    <source>
        <strain evidence="10">DSM 2771</strain>
    </source>
</reference>
<evidence type="ECO:0000313" key="13">
    <source>
        <dbReference type="Proteomes" id="UP000567099"/>
    </source>
</evidence>
<evidence type="ECO:0000313" key="3">
    <source>
        <dbReference type="EMBL" id="MBA2846888.1"/>
    </source>
</evidence>
<reference evidence="11" key="1">
    <citation type="journal article" date="2018" name="Genome Announc.">
        <title>Complete Genome Sequence of the Methanococcus maripaludis Type Strain JJ (DSM 2067), a Model for Selenoprotein Synthesis in Archaea.</title>
        <authorList>
            <person name="Poehlein A."/>
            <person name="Heym D."/>
            <person name="Quitzke V."/>
            <person name="Fersch J."/>
            <person name="Daniel R."/>
            <person name="Rother M."/>
        </authorList>
    </citation>
    <scope>NUCLEOTIDE SEQUENCE [LARGE SCALE GENOMIC DNA]</scope>
    <source>
        <strain evidence="11">DSM 2067</strain>
    </source>
</reference>
<evidence type="ECO:0000313" key="2">
    <source>
        <dbReference type="EMBL" id="AVB77225.1"/>
    </source>
</evidence>
<feature type="transmembrane region" description="Helical" evidence="1">
    <location>
        <begin position="56"/>
        <end position="77"/>
    </location>
</feature>
<keyword evidence="1" id="KW-0812">Transmembrane</keyword>
<dbReference type="KEGG" id="mmad:MMJJ_18550"/>
<dbReference type="AlphaFoldDB" id="A0A2L1CCX9"/>
<dbReference type="Proteomes" id="UP000558015">
    <property type="component" value="Unassembled WGS sequence"/>
</dbReference>
<dbReference type="Proteomes" id="UP000571854">
    <property type="component" value="Unassembled WGS sequence"/>
</dbReference>
<evidence type="ECO:0000313" key="9">
    <source>
        <dbReference type="EMBL" id="MBM7409033.1"/>
    </source>
</evidence>
<evidence type="ECO:0000313" key="14">
    <source>
        <dbReference type="Proteomes" id="UP000571854"/>
    </source>
</evidence>
<dbReference type="Proteomes" id="UP000567099">
    <property type="component" value="Unassembled WGS sequence"/>
</dbReference>
<evidence type="ECO:0000313" key="4">
    <source>
        <dbReference type="EMBL" id="MBA2858033.1"/>
    </source>
</evidence>
<dbReference type="EMBL" id="JAFBBC010000001">
    <property type="protein sequence ID" value="MBM7409033.1"/>
    <property type="molecule type" value="Genomic_DNA"/>
</dbReference>
<feature type="transmembrane region" description="Helical" evidence="1">
    <location>
        <begin position="33"/>
        <end position="50"/>
    </location>
</feature>
<dbReference type="OMA" id="ILAKITW"/>
<evidence type="ECO:0000256" key="1">
    <source>
        <dbReference type="SAM" id="Phobius"/>
    </source>
</evidence>
<accession>A0A2L1CCX9</accession>
<evidence type="ECO:0000313" key="16">
    <source>
        <dbReference type="Proteomes" id="UP000590564"/>
    </source>
</evidence>
<dbReference type="EMBL" id="JACDUN010000001">
    <property type="protein sequence ID" value="MBA2858033.1"/>
    <property type="molecule type" value="Genomic_DNA"/>
</dbReference>
<dbReference type="EMBL" id="JACCQJ010000001">
    <property type="protein sequence ID" value="MBG0768594.1"/>
    <property type="molecule type" value="Genomic_DNA"/>
</dbReference>
<evidence type="ECO:0000313" key="8">
    <source>
        <dbReference type="EMBL" id="MBG0768594.1"/>
    </source>
</evidence>
<dbReference type="Proteomes" id="UP000714405">
    <property type="component" value="Unassembled WGS sequence"/>
</dbReference>
<evidence type="ECO:0000313" key="11">
    <source>
        <dbReference type="Proteomes" id="UP000239462"/>
    </source>
</evidence>
<evidence type="ECO:0000313" key="10">
    <source>
        <dbReference type="EMBL" id="MBP2218781.1"/>
    </source>
</evidence>
<reference evidence="2" key="2">
    <citation type="submission" date="2018-02" db="EMBL/GenBank/DDBJ databases">
        <title>Complete genome sequence of the Methanococcus maripaludis type strain JJ (DSM 2067), a model for selenoprotein synthesis in Archaea.</title>
        <authorList>
            <person name="Poehlein A."/>
            <person name="Heym D."/>
            <person name="Quitzke V."/>
            <person name="Fersch J."/>
            <person name="Daniel R."/>
            <person name="Rother M."/>
        </authorList>
    </citation>
    <scope>NUCLEOTIDE SEQUENCE [LARGE SCALE GENOMIC DNA]</scope>
    <source>
        <strain evidence="2">DSM 2067</strain>
    </source>
</reference>
<dbReference type="Proteomes" id="UP000722095">
    <property type="component" value="Unassembled WGS sequence"/>
</dbReference>
<keyword evidence="1" id="KW-1133">Transmembrane helix</keyword>
<dbReference type="GeneID" id="10982578"/>
<sequence>MNIIYILIVGLIIGYLFKSSLEKVDLSKPTNLALLLLIFFMGVEAGKVDLNAFSTFVVSMEFSVIVMVTSLLVAVFLGGRFR</sequence>
<organism evidence="2 11">
    <name type="scientific">Methanococcus maripaludis</name>
    <name type="common">Methanococcus deltae</name>
    <dbReference type="NCBI Taxonomy" id="39152"/>
    <lineage>
        <taxon>Archaea</taxon>
        <taxon>Methanobacteriati</taxon>
        <taxon>Methanobacteriota</taxon>
        <taxon>Methanomada group</taxon>
        <taxon>Methanococci</taxon>
        <taxon>Methanococcales</taxon>
        <taxon>Methanococcaceae</taxon>
        <taxon>Methanococcus</taxon>
    </lineage>
</organism>
<dbReference type="EMBL" id="JACDUO010000001">
    <property type="protein sequence ID" value="MBA2863735.1"/>
    <property type="molecule type" value="Genomic_DNA"/>
</dbReference>
<dbReference type="Proteomes" id="UP000239462">
    <property type="component" value="Chromosome"/>
</dbReference>
<dbReference type="Proteomes" id="UP000742560">
    <property type="component" value="Unassembled WGS sequence"/>
</dbReference>
<name>A0A2L1CCX9_METMI</name>
<protein>
    <submittedName>
        <fullName evidence="3">Uncharacterized membrane protein YbjE (DUF340 family)</fullName>
    </submittedName>
</protein>
<evidence type="ECO:0000313" key="5">
    <source>
        <dbReference type="EMBL" id="MBA2863735.1"/>
    </source>
</evidence>
<dbReference type="Proteomes" id="UP000590564">
    <property type="component" value="Unassembled WGS sequence"/>
</dbReference>
<dbReference type="EMBL" id="JACHIQ010000001">
    <property type="protein sequence ID" value="MBB6066746.1"/>
    <property type="molecule type" value="Genomic_DNA"/>
</dbReference>
<evidence type="ECO:0000313" key="15">
    <source>
        <dbReference type="Proteomes" id="UP000584706"/>
    </source>
</evidence>
<keyword evidence="1" id="KW-0472">Membrane</keyword>
<dbReference type="RefSeq" id="WP_011170944.1">
    <property type="nucleotide sequence ID" value="NZ_BAAABJ010000001.1"/>
</dbReference>
<proteinExistence type="predicted"/>
<dbReference type="EMBL" id="JACHED010000001">
    <property type="protein sequence ID" value="MBB6496259.1"/>
    <property type="molecule type" value="Genomic_DNA"/>
</dbReference>
<feature type="transmembrane region" description="Helical" evidence="1">
    <location>
        <begin position="6"/>
        <end position="21"/>
    </location>
</feature>
<evidence type="ECO:0000313" key="7">
    <source>
        <dbReference type="EMBL" id="MBB6496259.1"/>
    </source>
</evidence>
<dbReference type="Proteomes" id="UP000584706">
    <property type="component" value="Unassembled WGS sequence"/>
</dbReference>
<dbReference type="EMBL" id="JAGINF010000001">
    <property type="protein sequence ID" value="MBP2218781.1"/>
    <property type="molecule type" value="Genomic_DNA"/>
</dbReference>
<evidence type="ECO:0000313" key="6">
    <source>
        <dbReference type="EMBL" id="MBB6066746.1"/>
    </source>
</evidence>
<reference evidence="8" key="3">
    <citation type="submission" date="2020-07" db="EMBL/GenBank/DDBJ databases">
        <title>Severe corrosion of carbon steel in oil field produced water can be linked to methanogenic archaea containing a special type of NiFe hydrogenase.</title>
        <authorList>
            <person name="Lahme S."/>
            <person name="Mand J."/>
            <person name="Longwell J."/>
            <person name="Smith R."/>
            <person name="Enning D."/>
        </authorList>
    </citation>
    <scope>NUCLEOTIDE SEQUENCE</scope>
    <source>
        <strain evidence="8">MIC098Bin5</strain>
    </source>
</reference>
<reference evidence="9" key="4">
    <citation type="submission" date="2021-01" db="EMBL/GenBank/DDBJ databases">
        <title>Genomic Encyclopedia of Type Strains, Phase IV (KMG-V): Genome sequencing to study the core and pangenomes of soil and plant-associated prokaryotes.</title>
        <authorList>
            <person name="Whitman W."/>
        </authorList>
    </citation>
    <scope>NUCLEOTIDE SEQUENCE</scope>
    <source>
        <strain evidence="3 14">A5</strain>
        <strain evidence="4 12">C12</strain>
        <strain evidence="5 13">C13</strain>
        <strain evidence="7 16">D1</strain>
        <strain evidence="6 15">DSM 7078</strain>
        <strain evidence="9">RC</strain>
    </source>
</reference>
<dbReference type="EMBL" id="CP026606">
    <property type="protein sequence ID" value="AVB77225.1"/>
    <property type="molecule type" value="Genomic_DNA"/>
</dbReference>
<dbReference type="EMBL" id="JACDUJ010000001">
    <property type="protein sequence ID" value="MBA2846888.1"/>
    <property type="molecule type" value="Genomic_DNA"/>
</dbReference>
<evidence type="ECO:0000313" key="12">
    <source>
        <dbReference type="Proteomes" id="UP000558015"/>
    </source>
</evidence>
<gene>
    <name evidence="8" type="ORF">H0S71_01630</name>
    <name evidence="9" type="ORF">HNP85_000705</name>
    <name evidence="3" type="ORF">HNP88_001072</name>
    <name evidence="4" type="ORF">HNP93_000734</name>
    <name evidence="5" type="ORF">HNP94_000735</name>
    <name evidence="7" type="ORF">HNP96_000280</name>
    <name evidence="6" type="ORF">HNP97_000236</name>
    <name evidence="10" type="ORF">J2745_000256</name>
    <name evidence="2" type="ORF">MMJJ_18550</name>
</gene>